<dbReference type="InterPro" id="IPR013785">
    <property type="entry name" value="Aldolase_TIM"/>
</dbReference>
<dbReference type="SMART" id="SM01133">
    <property type="entry name" value="DeoC"/>
    <property type="match status" value="1"/>
</dbReference>
<dbReference type="PIRSF" id="PIRSF038992">
    <property type="entry name" value="Aldolase_Ia"/>
    <property type="match status" value="1"/>
</dbReference>
<dbReference type="CDD" id="cd00958">
    <property type="entry name" value="DhnA"/>
    <property type="match status" value="1"/>
</dbReference>
<organism evidence="1 2">
    <name type="scientific">Sporanaerobacter acetigenes DSM 13106</name>
    <dbReference type="NCBI Taxonomy" id="1123281"/>
    <lineage>
        <taxon>Bacteria</taxon>
        <taxon>Bacillati</taxon>
        <taxon>Bacillota</taxon>
        <taxon>Tissierellia</taxon>
        <taxon>Tissierellales</taxon>
        <taxon>Sporanaerobacteraceae</taxon>
        <taxon>Sporanaerobacter</taxon>
    </lineage>
</organism>
<dbReference type="SUPFAM" id="SSF51569">
    <property type="entry name" value="Aldolase"/>
    <property type="match status" value="1"/>
</dbReference>
<dbReference type="InterPro" id="IPR050456">
    <property type="entry name" value="DeoC/FbaB_aldolase"/>
</dbReference>
<dbReference type="RefSeq" id="WP_072743588.1">
    <property type="nucleotide sequence ID" value="NZ_FQXR01000004.1"/>
</dbReference>
<gene>
    <name evidence="1" type="ORF">SAMN02745180_00947</name>
</gene>
<keyword evidence="2" id="KW-1185">Reference proteome</keyword>
<dbReference type="InterPro" id="IPR041720">
    <property type="entry name" value="FbaB-like"/>
</dbReference>
<accession>A0A1M5VLD2</accession>
<dbReference type="OrthoDB" id="5915071at2"/>
<dbReference type="Proteomes" id="UP000184389">
    <property type="component" value="Unassembled WGS sequence"/>
</dbReference>
<sequence>MKRRLNNIFKSDGKSIVLAIDHGGAFNVLPELNNTGEIIEKCKESGIDAILTTYGIVTSYQKEIGDLGIILRADGGVSQLAKTRDKSVEVLYSVETALRIGADGMLCMGFPGASNEDTTLKGLARLVAEANEWNMPIGAEMLPRGFEPAEDSRTPENVAFACRLGAEIGADFIKTDYTGDKESFKKVVEGCYKPVLVLGGSKAKEDRDLLQMIKDSMDAGARGVIIGRNIWRRPDPGKVCAAINAIVHENAEVEEALKLL</sequence>
<dbReference type="Pfam" id="PF01791">
    <property type="entry name" value="DeoC"/>
    <property type="match status" value="1"/>
</dbReference>
<dbReference type="PANTHER" id="PTHR47916:SF1">
    <property type="entry name" value="3-HYDROXY-5-PHOSPHONOOXYPENTANE-2,4-DIONE THIOLASE"/>
    <property type="match status" value="1"/>
</dbReference>
<evidence type="ECO:0000313" key="2">
    <source>
        <dbReference type="Proteomes" id="UP000184389"/>
    </source>
</evidence>
<dbReference type="Gene3D" id="3.20.20.70">
    <property type="entry name" value="Aldolase class I"/>
    <property type="match status" value="1"/>
</dbReference>
<dbReference type="PANTHER" id="PTHR47916">
    <property type="entry name" value="FRUCTOSE-BISPHOSPHATE ALDOLASE CLASS 1"/>
    <property type="match status" value="1"/>
</dbReference>
<dbReference type="EMBL" id="FQXR01000004">
    <property type="protein sequence ID" value="SHH75988.1"/>
    <property type="molecule type" value="Genomic_DNA"/>
</dbReference>
<proteinExistence type="predicted"/>
<protein>
    <submittedName>
        <fullName evidence="1">Fructose-bisphosphate aldolase, class I</fullName>
    </submittedName>
</protein>
<name>A0A1M5VLD2_9FIRM</name>
<evidence type="ECO:0000313" key="1">
    <source>
        <dbReference type="EMBL" id="SHH75988.1"/>
    </source>
</evidence>
<reference evidence="1 2" key="1">
    <citation type="submission" date="2016-11" db="EMBL/GenBank/DDBJ databases">
        <authorList>
            <person name="Jaros S."/>
            <person name="Januszkiewicz K."/>
            <person name="Wedrychowicz H."/>
        </authorList>
    </citation>
    <scope>NUCLEOTIDE SEQUENCE [LARGE SCALE GENOMIC DNA]</scope>
    <source>
        <strain evidence="1 2">DSM 13106</strain>
    </source>
</reference>
<dbReference type="InterPro" id="IPR002915">
    <property type="entry name" value="DeoC/FbaB/LacD_aldolase"/>
</dbReference>
<dbReference type="GO" id="GO:0004332">
    <property type="term" value="F:fructose-bisphosphate aldolase activity"/>
    <property type="evidence" value="ECO:0007669"/>
    <property type="project" value="InterPro"/>
</dbReference>
<dbReference type="STRING" id="1123281.SAMN02745180_00947"/>
<dbReference type="AlphaFoldDB" id="A0A1M5VLD2"/>